<evidence type="ECO:0000313" key="4">
    <source>
        <dbReference type="EMBL" id="UXE36133.1"/>
    </source>
</evidence>
<keyword evidence="1" id="KW-0472">Membrane</keyword>
<name>A0A038CU81_RAOOR</name>
<dbReference type="GeneID" id="66559666"/>
<evidence type="ECO:0000313" key="3">
    <source>
        <dbReference type="EMBL" id="TCQ76565.1"/>
    </source>
</evidence>
<evidence type="ECO:0000313" key="5">
    <source>
        <dbReference type="EMBL" id="WWC14141.1"/>
    </source>
</evidence>
<dbReference type="Pfam" id="PF22865">
    <property type="entry name" value="MgtS-like"/>
    <property type="match status" value="1"/>
</dbReference>
<evidence type="ECO:0000313" key="8">
    <source>
        <dbReference type="Proteomes" id="UP001350972"/>
    </source>
</evidence>
<dbReference type="Proteomes" id="UP000295263">
    <property type="component" value="Unassembled WGS sequence"/>
</dbReference>
<gene>
    <name evidence="4" type="primary">mgtS</name>
    <name evidence="2" type="ORF">CFY86_13705</name>
    <name evidence="3" type="ORF">EC841_101374</name>
    <name evidence="5" type="ORF">LM286_12915</name>
    <name evidence="4" type="ORF">N2J37_16375</name>
</gene>
<feature type="transmembrane region" description="Helical" evidence="1">
    <location>
        <begin position="6"/>
        <end position="25"/>
    </location>
</feature>
<evidence type="ECO:0000313" key="6">
    <source>
        <dbReference type="Proteomes" id="UP000229713"/>
    </source>
</evidence>
<dbReference type="KEGG" id="ron:TE10_15155"/>
<dbReference type="Proteomes" id="UP001064206">
    <property type="component" value="Chromosome"/>
</dbReference>
<keyword evidence="1" id="KW-0812">Transmembrane</keyword>
<reference evidence="4" key="3">
    <citation type="submission" date="2022-09" db="EMBL/GenBank/DDBJ databases">
        <title>Multidrug resistance Raoultella ornithinolytica Strain MQB_Silv_108.</title>
        <authorList>
            <person name="Quintela-Baluja M."/>
        </authorList>
    </citation>
    <scope>NUCLEOTIDE SEQUENCE</scope>
    <source>
        <strain evidence="4">MQB_Silv_108</strain>
    </source>
</reference>
<dbReference type="Proteomes" id="UP000229713">
    <property type="component" value="Unassembled WGS sequence"/>
</dbReference>
<keyword evidence="1" id="KW-1133">Transmembrane helix</keyword>
<dbReference type="EMBL" id="CP104450">
    <property type="protein sequence ID" value="UXE36133.1"/>
    <property type="molecule type" value="Genomic_DNA"/>
</dbReference>
<evidence type="ECO:0000313" key="2">
    <source>
        <dbReference type="EMBL" id="PIK83800.1"/>
    </source>
</evidence>
<dbReference type="NCBIfam" id="NF033842">
    <property type="entry name" value="small_MgtS"/>
    <property type="match status" value="1"/>
</dbReference>
<dbReference type="EMBL" id="SLYQ01000001">
    <property type="protein sequence ID" value="TCQ76565.1"/>
    <property type="molecule type" value="Genomic_DNA"/>
</dbReference>
<dbReference type="GeneID" id="93754078"/>
<keyword evidence="8" id="KW-1185">Reference proteome</keyword>
<reference evidence="3 7" key="2">
    <citation type="submission" date="2019-03" db="EMBL/GenBank/DDBJ databases">
        <title>Genomic analyses of the natural microbiome of Caenorhabditis elegans.</title>
        <authorList>
            <person name="Samuel B."/>
        </authorList>
    </citation>
    <scope>NUCLEOTIDE SEQUENCE [LARGE SCALE GENOMIC DNA]</scope>
    <source>
        <strain evidence="3 7">JUb54</strain>
    </source>
</reference>
<reference evidence="2 6" key="1">
    <citation type="submission" date="2017-07" db="EMBL/GenBank/DDBJ databases">
        <title>Raoultella ornithinolytica strain HH3 draft genome.</title>
        <authorList>
            <person name="Duceppe M.-O."/>
            <person name="Huang H."/>
            <person name="Phipps-Todd B."/>
        </authorList>
    </citation>
    <scope>NUCLEOTIDE SEQUENCE [LARGE SCALE GENOMIC DNA]</scope>
    <source>
        <strain evidence="2 6">HH3</strain>
    </source>
</reference>
<dbReference type="EMBL" id="NKYI01000020">
    <property type="protein sequence ID" value="PIK83800.1"/>
    <property type="molecule type" value="Genomic_DNA"/>
</dbReference>
<dbReference type="Proteomes" id="UP001350972">
    <property type="component" value="Chromosome"/>
</dbReference>
<reference evidence="5 8" key="4">
    <citation type="submission" date="2024-02" db="EMBL/GenBank/DDBJ databases">
        <title>Tn5403 promotes plasmid rearrangements and degradation of the Klebsiella pneumoniae carbapenemase (KPC) transposon Tn4401.</title>
        <authorList>
            <person name="Sheppard A.E."/>
            <person name="Barry K.E."/>
            <person name="Parikh H.I."/>
            <person name="Vegesana K."/>
            <person name="Sebra R."/>
            <person name="George S."/>
            <person name="Sanderson N.D."/>
            <person name="Stoesser N."/>
            <person name="Eyre D.W."/>
            <person name="Crook D.W."/>
            <person name="Walker A.S."/>
            <person name="Mathers A.J."/>
        </authorList>
    </citation>
    <scope>NUCLEOTIDE SEQUENCE [LARGE SCALE GENOMIC DNA]</scope>
    <source>
        <strain evidence="5 8">CAV1921</strain>
    </source>
</reference>
<organism evidence="2 6">
    <name type="scientific">Raoultella ornithinolytica</name>
    <name type="common">Klebsiella ornithinolytica</name>
    <dbReference type="NCBI Taxonomy" id="54291"/>
    <lineage>
        <taxon>Bacteria</taxon>
        <taxon>Pseudomonadati</taxon>
        <taxon>Pseudomonadota</taxon>
        <taxon>Gammaproteobacteria</taxon>
        <taxon>Enterobacterales</taxon>
        <taxon>Enterobacteriaceae</taxon>
        <taxon>Klebsiella/Raoultella group</taxon>
        <taxon>Raoultella</taxon>
    </lineage>
</organism>
<dbReference type="AlphaFoldDB" id="A0A038CU81"/>
<dbReference type="EMBL" id="CP145163">
    <property type="protein sequence ID" value="WWC14141.1"/>
    <property type="molecule type" value="Genomic_DNA"/>
</dbReference>
<proteinExistence type="predicted"/>
<evidence type="ECO:0000313" key="7">
    <source>
        <dbReference type="Proteomes" id="UP000295263"/>
    </source>
</evidence>
<evidence type="ECO:0000256" key="1">
    <source>
        <dbReference type="SAM" id="Phobius"/>
    </source>
</evidence>
<dbReference type="InterPro" id="IPR047998">
    <property type="entry name" value="MgtS"/>
</dbReference>
<sequence length="31" mass="3546">MLGNMHVFMAVLGTILFFGFLAAYLSHKWDD</sequence>
<dbReference type="RefSeq" id="WP_004102377.1">
    <property type="nucleotide sequence ID" value="NZ_ABDFAB020000002.1"/>
</dbReference>
<protein>
    <submittedName>
        <fullName evidence="4">Protein MgtS</fullName>
    </submittedName>
</protein>
<accession>A0A038CU81</accession>